<accession>A0A127PLS2</accession>
<proteinExistence type="predicted"/>
<organism evidence="1 2">
    <name type="scientific">Collimonas arenae</name>
    <dbReference type="NCBI Taxonomy" id="279058"/>
    <lineage>
        <taxon>Bacteria</taxon>
        <taxon>Pseudomonadati</taxon>
        <taxon>Pseudomonadota</taxon>
        <taxon>Betaproteobacteria</taxon>
        <taxon>Burkholderiales</taxon>
        <taxon>Oxalobacteraceae</taxon>
        <taxon>Collimonas</taxon>
    </lineage>
</organism>
<name>A0A127PLS2_9BURK</name>
<dbReference type="EMBL" id="CP013235">
    <property type="protein sequence ID" value="AMP08639.1"/>
    <property type="molecule type" value="Genomic_DNA"/>
</dbReference>
<gene>
    <name evidence="1" type="ORF">CAter282_0838</name>
</gene>
<evidence type="ECO:0000313" key="2">
    <source>
        <dbReference type="Proteomes" id="UP000071778"/>
    </source>
</evidence>
<dbReference type="Proteomes" id="UP000071778">
    <property type="component" value="Chromosome"/>
</dbReference>
<dbReference type="PATRIC" id="fig|279058.17.peg.912"/>
<reference evidence="1 2" key="1">
    <citation type="submission" date="2015-11" db="EMBL/GenBank/DDBJ databases">
        <title>Exploring the genomic traits of fungus-feeding bacterial genus Collimonas.</title>
        <authorList>
            <person name="Song C."/>
            <person name="Schmidt R."/>
            <person name="de Jager V."/>
            <person name="Krzyzanowska D."/>
            <person name="Jongedijk E."/>
            <person name="Cankar K."/>
            <person name="Beekwilder J."/>
            <person name="van Veen A."/>
            <person name="de Boer W."/>
            <person name="van Veen J.A."/>
            <person name="Garbeva P."/>
        </authorList>
    </citation>
    <scope>NUCLEOTIDE SEQUENCE [LARGE SCALE GENOMIC DNA]</scope>
    <source>
        <strain evidence="1 2">Ter282</strain>
    </source>
</reference>
<dbReference type="AlphaFoldDB" id="A0A127PLS2"/>
<protein>
    <submittedName>
        <fullName evidence="1">Uncharacterized protein</fullName>
    </submittedName>
</protein>
<keyword evidence="2" id="KW-1185">Reference proteome</keyword>
<evidence type="ECO:0000313" key="1">
    <source>
        <dbReference type="EMBL" id="AMP08639.1"/>
    </source>
</evidence>
<sequence length="46" mass="5256">MAPDICDARSTKKTFKRLLQGAGSLSRYMLMQTNIFTMQNVIAYLK</sequence>